<organism evidence="1 2">
    <name type="scientific">Halodesulfovibrio aestuarii</name>
    <dbReference type="NCBI Taxonomy" id="126333"/>
    <lineage>
        <taxon>Bacteria</taxon>
        <taxon>Pseudomonadati</taxon>
        <taxon>Thermodesulfobacteriota</taxon>
        <taxon>Desulfovibrionia</taxon>
        <taxon>Desulfovibrionales</taxon>
        <taxon>Desulfovibrionaceae</taxon>
        <taxon>Halodesulfovibrio</taxon>
    </lineage>
</organism>
<evidence type="ECO:0000313" key="2">
    <source>
        <dbReference type="Proteomes" id="UP000184001"/>
    </source>
</evidence>
<name>A0A8G2CBG1_9BACT</name>
<accession>A0A8G2CBG1</accession>
<gene>
    <name evidence="1" type="ORF">SAMN05660830_02705</name>
</gene>
<dbReference type="Proteomes" id="UP000184001">
    <property type="component" value="Unassembled WGS sequence"/>
</dbReference>
<dbReference type="EMBL" id="FQZR01000007">
    <property type="protein sequence ID" value="SHJ55490.1"/>
    <property type="molecule type" value="Genomic_DNA"/>
</dbReference>
<sequence length="44" mass="5151">MRRASGAEKVYTVYTFQEIEKGWLWATLLVLRFAIKFATSLQVK</sequence>
<evidence type="ECO:0000313" key="1">
    <source>
        <dbReference type="EMBL" id="SHJ55490.1"/>
    </source>
</evidence>
<dbReference type="AlphaFoldDB" id="A0A8G2CBG1"/>
<proteinExistence type="predicted"/>
<reference evidence="1 2" key="1">
    <citation type="submission" date="2016-11" db="EMBL/GenBank/DDBJ databases">
        <authorList>
            <person name="Varghese N."/>
            <person name="Submissions S."/>
        </authorList>
    </citation>
    <scope>NUCLEOTIDE SEQUENCE [LARGE SCALE GENOMIC DNA]</scope>
    <source>
        <strain evidence="1 2">DSM 17919</strain>
    </source>
</reference>
<protein>
    <submittedName>
        <fullName evidence="1">Uncharacterized protein</fullName>
    </submittedName>
</protein>
<comment type="caution">
    <text evidence="1">The sequence shown here is derived from an EMBL/GenBank/DDBJ whole genome shotgun (WGS) entry which is preliminary data.</text>
</comment>